<keyword evidence="1" id="KW-0812">Transmembrane</keyword>
<feature type="transmembrane region" description="Helical" evidence="1">
    <location>
        <begin position="15"/>
        <end position="35"/>
    </location>
</feature>
<comment type="caution">
    <text evidence="2">The sequence shown here is derived from an EMBL/GenBank/DDBJ whole genome shotgun (WGS) entry which is preliminary data.</text>
</comment>
<name>A0AAV3F860_CLOPF</name>
<evidence type="ECO:0000256" key="1">
    <source>
        <dbReference type="SAM" id="Phobius"/>
    </source>
</evidence>
<geneLocation type="plasmid" evidence="2 3">
    <name>pF262B</name>
</geneLocation>
<gene>
    <name evidence="2" type="ORF">HA1_15735</name>
</gene>
<protein>
    <submittedName>
        <fullName evidence="2">Uncharacterized protein</fullName>
    </submittedName>
</protein>
<keyword evidence="2" id="KW-0614">Plasmid</keyword>
<accession>A0AAV3F860</accession>
<dbReference type="Proteomes" id="UP000005358">
    <property type="component" value="Plasmid pF262B"/>
</dbReference>
<evidence type="ECO:0000313" key="2">
    <source>
        <dbReference type="EMBL" id="EIA15617.1"/>
    </source>
</evidence>
<dbReference type="AlphaFoldDB" id="A0AAV3F860"/>
<organism evidence="2 3">
    <name type="scientific">Clostridium perfringens F262</name>
    <dbReference type="NCBI Taxonomy" id="883064"/>
    <lineage>
        <taxon>Bacteria</taxon>
        <taxon>Bacillati</taxon>
        <taxon>Bacillota</taxon>
        <taxon>Clostridia</taxon>
        <taxon>Eubacteriales</taxon>
        <taxon>Clostridiaceae</taxon>
        <taxon>Clostridium</taxon>
    </lineage>
</organism>
<proteinExistence type="predicted"/>
<evidence type="ECO:0000313" key="3">
    <source>
        <dbReference type="Proteomes" id="UP000005358"/>
    </source>
</evidence>
<keyword evidence="1" id="KW-0472">Membrane</keyword>
<sequence>MFSELIEKIKRNKKISIVIIILVLIILFLQTSISIKNQKIDYLNSSISKLESELKSVNLIESKK</sequence>
<dbReference type="EMBL" id="AFES01000051">
    <property type="protein sequence ID" value="EIA15617.1"/>
    <property type="molecule type" value="Genomic_DNA"/>
</dbReference>
<reference evidence="2 3" key="1">
    <citation type="journal article" date="2012" name="PLoS ONE">
        <title>Genome Sequencing and Analysis of a Type A Clostridium perfringens Isolate from a Case of Bovine Clostridial Abomasitis.</title>
        <authorList>
            <person name="Nowell V.J."/>
            <person name="Kropinski A.M."/>
            <person name="Songer J.G."/>
            <person name="Macinnes J.I."/>
            <person name="Parreira V.R."/>
            <person name="Prescott J.F."/>
        </authorList>
    </citation>
    <scope>NUCLEOTIDE SEQUENCE [LARGE SCALE GENOMIC DNA]</scope>
    <source>
        <strain evidence="2 3">F262</strain>
    </source>
</reference>
<keyword evidence="1" id="KW-1133">Transmembrane helix</keyword>